<feature type="transmembrane region" description="Helical" evidence="8">
    <location>
        <begin position="219"/>
        <end position="241"/>
    </location>
</feature>
<name>A0A926JQ32_9FLAO</name>
<dbReference type="GO" id="GO:0015254">
    <property type="term" value="F:glycerol channel activity"/>
    <property type="evidence" value="ECO:0007669"/>
    <property type="project" value="TreeGrafter"/>
</dbReference>
<protein>
    <submittedName>
        <fullName evidence="9">Aquaporin family protein</fullName>
    </submittedName>
</protein>
<dbReference type="RefSeq" id="WP_187964458.1">
    <property type="nucleotide sequence ID" value="NZ_JACVDC010000008.1"/>
</dbReference>
<comment type="similarity">
    <text evidence="2 7">Belongs to the MIP/aquaporin (TC 1.A.8) family.</text>
</comment>
<evidence type="ECO:0000256" key="5">
    <source>
        <dbReference type="ARBA" id="ARBA00022989"/>
    </source>
</evidence>
<dbReference type="InterPro" id="IPR050363">
    <property type="entry name" value="MIP/Aquaporin"/>
</dbReference>
<dbReference type="Pfam" id="PF00230">
    <property type="entry name" value="MIP"/>
    <property type="match status" value="1"/>
</dbReference>
<dbReference type="SUPFAM" id="SSF81338">
    <property type="entry name" value="Aquaporin-like"/>
    <property type="match status" value="1"/>
</dbReference>
<dbReference type="PANTHER" id="PTHR43829:SF9">
    <property type="entry name" value="AQUAPORIN-9"/>
    <property type="match status" value="1"/>
</dbReference>
<feature type="transmembrane region" description="Helical" evidence="8">
    <location>
        <begin position="134"/>
        <end position="153"/>
    </location>
</feature>
<feature type="transmembrane region" description="Helical" evidence="8">
    <location>
        <begin position="78"/>
        <end position="104"/>
    </location>
</feature>
<dbReference type="PANTHER" id="PTHR43829">
    <property type="entry name" value="AQUAPORIN OR AQUAGLYCEROPORIN RELATED"/>
    <property type="match status" value="1"/>
</dbReference>
<dbReference type="EMBL" id="JACVDC010000008">
    <property type="protein sequence ID" value="MBC9795304.1"/>
    <property type="molecule type" value="Genomic_DNA"/>
</dbReference>
<dbReference type="NCBIfam" id="TIGR00861">
    <property type="entry name" value="MIP"/>
    <property type="match status" value="1"/>
</dbReference>
<dbReference type="InterPro" id="IPR023271">
    <property type="entry name" value="Aquaporin-like"/>
</dbReference>
<proteinExistence type="inferred from homology"/>
<reference evidence="9 10" key="1">
    <citation type="submission" date="2020-09" db="EMBL/GenBank/DDBJ databases">
        <title>Sinomicrobium weinanense sp. nov., a halophilic bacteria isolated from saline-alkali soil.</title>
        <authorList>
            <person name="Wu P."/>
            <person name="Ren H."/>
            <person name="Mei Y."/>
            <person name="Liang Y."/>
            <person name="Chen Z."/>
        </authorList>
    </citation>
    <scope>NUCLEOTIDE SEQUENCE [LARGE SCALE GENOMIC DNA]</scope>
    <source>
        <strain evidence="9 10">FJxs</strain>
    </source>
</reference>
<evidence type="ECO:0000256" key="2">
    <source>
        <dbReference type="ARBA" id="ARBA00006175"/>
    </source>
</evidence>
<evidence type="ECO:0000313" key="10">
    <source>
        <dbReference type="Proteomes" id="UP000653730"/>
    </source>
</evidence>
<dbReference type="Gene3D" id="1.20.1080.10">
    <property type="entry name" value="Glycerol uptake facilitator protein"/>
    <property type="match status" value="1"/>
</dbReference>
<feature type="transmembrane region" description="Helical" evidence="8">
    <location>
        <begin position="36"/>
        <end position="58"/>
    </location>
</feature>
<feature type="transmembrane region" description="Helical" evidence="8">
    <location>
        <begin position="173"/>
        <end position="193"/>
    </location>
</feature>
<evidence type="ECO:0000256" key="3">
    <source>
        <dbReference type="ARBA" id="ARBA00022448"/>
    </source>
</evidence>
<keyword evidence="5 8" id="KW-1133">Transmembrane helix</keyword>
<comment type="caution">
    <text evidence="9">The sequence shown here is derived from an EMBL/GenBank/DDBJ whole genome shotgun (WGS) entry which is preliminary data.</text>
</comment>
<dbReference type="PRINTS" id="PR00783">
    <property type="entry name" value="MINTRINSICP"/>
</dbReference>
<dbReference type="Proteomes" id="UP000653730">
    <property type="component" value="Unassembled WGS sequence"/>
</dbReference>
<evidence type="ECO:0000313" key="9">
    <source>
        <dbReference type="EMBL" id="MBC9795304.1"/>
    </source>
</evidence>
<evidence type="ECO:0000256" key="8">
    <source>
        <dbReference type="SAM" id="Phobius"/>
    </source>
</evidence>
<keyword evidence="10" id="KW-1185">Reference proteome</keyword>
<dbReference type="PROSITE" id="PS00221">
    <property type="entry name" value="MIP"/>
    <property type="match status" value="1"/>
</dbReference>
<dbReference type="InterPro" id="IPR000425">
    <property type="entry name" value="MIP"/>
</dbReference>
<organism evidence="9 10">
    <name type="scientific">Sinomicrobium weinanense</name>
    <dbReference type="NCBI Taxonomy" id="2842200"/>
    <lineage>
        <taxon>Bacteria</taxon>
        <taxon>Pseudomonadati</taxon>
        <taxon>Bacteroidota</taxon>
        <taxon>Flavobacteriia</taxon>
        <taxon>Flavobacteriales</taxon>
        <taxon>Flavobacteriaceae</taxon>
        <taxon>Sinomicrobium</taxon>
    </lineage>
</organism>
<accession>A0A926JQ32</accession>
<gene>
    <name evidence="9" type="ORF">IBL28_04950</name>
</gene>
<evidence type="ECO:0000256" key="6">
    <source>
        <dbReference type="ARBA" id="ARBA00023136"/>
    </source>
</evidence>
<keyword evidence="3 7" id="KW-0813">Transport</keyword>
<keyword evidence="6 8" id="KW-0472">Membrane</keyword>
<evidence type="ECO:0000256" key="1">
    <source>
        <dbReference type="ARBA" id="ARBA00004141"/>
    </source>
</evidence>
<dbReference type="GO" id="GO:0005886">
    <property type="term" value="C:plasma membrane"/>
    <property type="evidence" value="ECO:0007669"/>
    <property type="project" value="TreeGrafter"/>
</dbReference>
<sequence length="242" mass="25365">MTPLTAEFLGTMLLILLGDGVVANVVLKGTKGNNGGWIVITTGWALAVFVGVTVAGPYSGAHINPAVTIALAIAGKFAWAQVALFIVAQVLGAMTGAFLVWLMYRDHFDRTEDKGTVLAVFSTGPAIRRYSSNLISEIIGTFVLLFTIFYITGAEITSSGEPIGLGSVGALPVAFLVWVIGLSLGGTTGYAINPARDLGPRIMHAILPIKTKGDSDWSYAWVPVAGPVIGCALAAALFIWLQ</sequence>
<evidence type="ECO:0000256" key="4">
    <source>
        <dbReference type="ARBA" id="ARBA00022692"/>
    </source>
</evidence>
<feature type="transmembrane region" description="Helical" evidence="8">
    <location>
        <begin position="6"/>
        <end position="27"/>
    </location>
</feature>
<dbReference type="AlphaFoldDB" id="A0A926JQ32"/>
<comment type="subcellular location">
    <subcellularLocation>
        <location evidence="1">Membrane</location>
        <topology evidence="1">Multi-pass membrane protein</topology>
    </subcellularLocation>
</comment>
<evidence type="ECO:0000256" key="7">
    <source>
        <dbReference type="RuleBase" id="RU000477"/>
    </source>
</evidence>
<keyword evidence="4 7" id="KW-0812">Transmembrane</keyword>
<dbReference type="InterPro" id="IPR022357">
    <property type="entry name" value="MIP_CS"/>
</dbReference>